<protein>
    <submittedName>
        <fullName evidence="3">Cysteine desulfurase-like protein</fullName>
    </submittedName>
</protein>
<dbReference type="InterPro" id="IPR015422">
    <property type="entry name" value="PyrdxlP-dep_Trfase_small"/>
</dbReference>
<dbReference type="InterPro" id="IPR015424">
    <property type="entry name" value="PyrdxlP-dep_Trfase"/>
</dbReference>
<evidence type="ECO:0000313" key="3">
    <source>
        <dbReference type="EMBL" id="AMZ71582.1"/>
    </source>
</evidence>
<dbReference type="Proteomes" id="UP000076083">
    <property type="component" value="Chromosome"/>
</dbReference>
<dbReference type="Gene3D" id="3.90.1150.10">
    <property type="entry name" value="Aspartate Aminotransferase, domain 1"/>
    <property type="match status" value="1"/>
</dbReference>
<dbReference type="NCBIfam" id="TIGR01976">
    <property type="entry name" value="am_tr_V_VC1184"/>
    <property type="match status" value="1"/>
</dbReference>
<organism evidence="3 4">
    <name type="scientific">Pseudomonas fluorescens</name>
    <dbReference type="NCBI Taxonomy" id="294"/>
    <lineage>
        <taxon>Bacteria</taxon>
        <taxon>Pseudomonadati</taxon>
        <taxon>Pseudomonadota</taxon>
        <taxon>Gammaproteobacteria</taxon>
        <taxon>Pseudomonadales</taxon>
        <taxon>Pseudomonadaceae</taxon>
        <taxon>Pseudomonas</taxon>
    </lineage>
</organism>
<dbReference type="InterPro" id="IPR015421">
    <property type="entry name" value="PyrdxlP-dep_Trfase_major"/>
</dbReference>
<dbReference type="InterPro" id="IPR000192">
    <property type="entry name" value="Aminotrans_V_dom"/>
</dbReference>
<dbReference type="PANTHER" id="PTHR43586:SF21">
    <property type="entry name" value="PYRIDOXAL PHOSPHATE (PLP)-DEPENDENT ASPARTATE AMINOTRANSFERASE SUPERFAMILY"/>
    <property type="match status" value="1"/>
</dbReference>
<reference evidence="3 4" key="2">
    <citation type="journal article" date="2018" name="Nature">
        <title>Mutant phenotypes for thousands of bacterial genes of unknown function.</title>
        <authorList>
            <person name="Price M.N."/>
            <person name="Wetmore K.M."/>
            <person name="Waters R.J."/>
            <person name="Callaghan M."/>
            <person name="Ray J."/>
            <person name="Liu H."/>
            <person name="Kuehl J.V."/>
            <person name="Melnyk R.A."/>
            <person name="Lamson J.S."/>
            <person name="Suh Y."/>
            <person name="Carlson H.K."/>
            <person name="Esquivel Z."/>
            <person name="Sadeeshkumar H."/>
            <person name="Chakraborty R."/>
            <person name="Zane G.M."/>
            <person name="Rubin B.E."/>
            <person name="Wall J.D."/>
            <person name="Visel A."/>
            <person name="Bristow J."/>
            <person name="Blow M.J."/>
            <person name="Arkin A.P."/>
            <person name="Deutschbauer A.M."/>
        </authorList>
    </citation>
    <scope>NUCLEOTIDE SEQUENCE [LARGE SCALE GENOMIC DNA]</scope>
    <source>
        <strain evidence="3 4">FW300-N2E2</strain>
    </source>
</reference>
<dbReference type="PANTHER" id="PTHR43586">
    <property type="entry name" value="CYSTEINE DESULFURASE"/>
    <property type="match status" value="1"/>
</dbReference>
<dbReference type="RefSeq" id="WP_063322088.1">
    <property type="nucleotide sequence ID" value="NZ_CP015225.1"/>
</dbReference>
<evidence type="ECO:0000313" key="4">
    <source>
        <dbReference type="Proteomes" id="UP000076083"/>
    </source>
</evidence>
<dbReference type="Pfam" id="PF00266">
    <property type="entry name" value="Aminotran_5"/>
    <property type="match status" value="1"/>
</dbReference>
<proteinExistence type="predicted"/>
<evidence type="ECO:0000256" key="1">
    <source>
        <dbReference type="ARBA" id="ARBA00022898"/>
    </source>
</evidence>
<accession>A0A159ZYY0</accession>
<evidence type="ECO:0000259" key="2">
    <source>
        <dbReference type="Pfam" id="PF00266"/>
    </source>
</evidence>
<keyword evidence="1" id="KW-0663">Pyridoxal phosphate</keyword>
<gene>
    <name evidence="3" type="ORF">TK06_10950</name>
</gene>
<reference evidence="4" key="1">
    <citation type="submission" date="2016-04" db="EMBL/GenBank/DDBJ databases">
        <authorList>
            <person name="Ray J."/>
            <person name="Price M."/>
            <person name="Deutschbauer A."/>
        </authorList>
    </citation>
    <scope>NUCLEOTIDE SEQUENCE [LARGE SCALE GENOMIC DNA]</scope>
    <source>
        <strain evidence="4">FW300-N2E2</strain>
    </source>
</reference>
<feature type="domain" description="Aminotransferase class V" evidence="2">
    <location>
        <begin position="22"/>
        <end position="405"/>
    </location>
</feature>
<dbReference type="EMBL" id="CP015225">
    <property type="protein sequence ID" value="AMZ71582.1"/>
    <property type="molecule type" value="Genomic_DNA"/>
</dbReference>
<dbReference type="Gene3D" id="3.40.640.10">
    <property type="entry name" value="Type I PLP-dependent aspartate aminotransferase-like (Major domain)"/>
    <property type="match status" value="1"/>
</dbReference>
<dbReference type="SUPFAM" id="SSF53383">
    <property type="entry name" value="PLP-dependent transferases"/>
    <property type="match status" value="1"/>
</dbReference>
<dbReference type="AlphaFoldDB" id="A0A159ZYY0"/>
<name>A0A159ZYY0_PSEFL</name>
<sequence length="417" mass="45976">MNIERIRQQFPIFSLASARNSVFLDSAAGTQMCKRALEASVEAAIENNANLGGHFSTSVIAEKAIGQARYAAAALVNAHCAEEIVFGQNMTTLTFHLSRCLGRSLGKGDEIVLTQSDHEANISPWLELAKDLELKVRWLPFDPLTYGFSIADMDSIITERTKVVALSYANNVTGTINDVAAVAALAKRKGAMVYVDAVQFAPHGVIDVQTLGCDFLVCSSHKLHGPHHAILWGRLALLERLMPYKPRPTADKPPYKFETGSKSREAIAGILGAIDHLAWIGREFGTCGEQTGKRQQIVAGMHAIVEYEQRLVQSALEGLSSFKGVHIHGYRASHERERRVPTVSFTLESTPSEMISRRMAEQGIRLWHGHHFSPQTVRALGIDEHDGVARISLAQYTSQDDVHRFLSAMDDLVRIMP</sequence>
<dbReference type="InterPro" id="IPR011340">
    <property type="entry name" value="Cys_dSase-rel"/>
</dbReference>